<keyword evidence="10" id="KW-1015">Disulfide bond</keyword>
<feature type="binding site" evidence="14">
    <location>
        <position position="270"/>
    </location>
    <ligand>
        <name>NAD(+)</name>
        <dbReference type="ChEBI" id="CHEBI:57540"/>
    </ligand>
</feature>
<dbReference type="InterPro" id="IPR012999">
    <property type="entry name" value="Pyr_OxRdtase_I_AS"/>
</dbReference>
<comment type="similarity">
    <text evidence="2 16">Belongs to the class-I pyridine nucleotide-disulfide oxidoreductase family.</text>
</comment>
<evidence type="ECO:0000256" key="1">
    <source>
        <dbReference type="ARBA" id="ARBA00004496"/>
    </source>
</evidence>
<dbReference type="PANTHER" id="PTHR22912:SF217">
    <property type="entry name" value="DIHYDROLIPOYL DEHYDROGENASE"/>
    <property type="match status" value="1"/>
</dbReference>
<dbReference type="GO" id="GO:0005737">
    <property type="term" value="C:cytoplasm"/>
    <property type="evidence" value="ECO:0007669"/>
    <property type="project" value="UniProtKB-SubCell"/>
</dbReference>
<dbReference type="InterPro" id="IPR006258">
    <property type="entry name" value="Lipoamide_DH"/>
</dbReference>
<keyword evidence="14" id="KW-0547">Nucleotide-binding</keyword>
<dbReference type="EC" id="1.8.1.4" evidence="3 16"/>
<evidence type="ECO:0000256" key="11">
    <source>
        <dbReference type="ARBA" id="ARBA00023284"/>
    </source>
</evidence>
<dbReference type="InterPro" id="IPR004099">
    <property type="entry name" value="Pyr_nucl-diS_OxRdtase_dimer"/>
</dbReference>
<feature type="binding site" evidence="14">
    <location>
        <position position="308"/>
    </location>
    <ligand>
        <name>FAD</name>
        <dbReference type="ChEBI" id="CHEBI:57692"/>
    </ligand>
</feature>
<dbReference type="PROSITE" id="PS00076">
    <property type="entry name" value="PYRIDINE_REDOX_1"/>
    <property type="match status" value="1"/>
</dbReference>
<evidence type="ECO:0000256" key="8">
    <source>
        <dbReference type="ARBA" id="ARBA00023002"/>
    </source>
</evidence>
<comment type="subcellular location">
    <subcellularLocation>
        <location evidence="1">Cytoplasm</location>
    </subcellularLocation>
</comment>
<dbReference type="Pfam" id="PF02852">
    <property type="entry name" value="Pyr_redox_dim"/>
    <property type="match status" value="1"/>
</dbReference>
<comment type="catalytic activity">
    <reaction evidence="12 16">
        <text>N(6)-[(R)-dihydrolipoyl]-L-lysyl-[protein] + NAD(+) = N(6)-[(R)-lipoyl]-L-lysyl-[protein] + NADH + H(+)</text>
        <dbReference type="Rhea" id="RHEA:15045"/>
        <dbReference type="Rhea" id="RHEA-COMP:10474"/>
        <dbReference type="Rhea" id="RHEA-COMP:10475"/>
        <dbReference type="ChEBI" id="CHEBI:15378"/>
        <dbReference type="ChEBI" id="CHEBI:57540"/>
        <dbReference type="ChEBI" id="CHEBI:57945"/>
        <dbReference type="ChEBI" id="CHEBI:83099"/>
        <dbReference type="ChEBI" id="CHEBI:83100"/>
        <dbReference type="EC" id="1.8.1.4"/>
    </reaction>
</comment>
<feature type="domain" description="Pyridine nucleotide-disulphide oxidoreductase dimerisation" evidence="17">
    <location>
        <begin position="354"/>
        <end position="462"/>
    </location>
</feature>
<feature type="binding site" evidence="14">
    <location>
        <position position="52"/>
    </location>
    <ligand>
        <name>FAD</name>
        <dbReference type="ChEBI" id="CHEBI:57692"/>
    </ligand>
</feature>
<evidence type="ECO:0000256" key="14">
    <source>
        <dbReference type="PIRSR" id="PIRSR000350-3"/>
    </source>
</evidence>
<dbReference type="Gene3D" id="3.30.390.30">
    <property type="match status" value="1"/>
</dbReference>
<evidence type="ECO:0000256" key="10">
    <source>
        <dbReference type="ARBA" id="ARBA00023157"/>
    </source>
</evidence>
<feature type="binding site" evidence="14">
    <location>
        <begin position="314"/>
        <end position="317"/>
    </location>
    <ligand>
        <name>FAD</name>
        <dbReference type="ChEBI" id="CHEBI:57692"/>
    </ligand>
</feature>
<reference evidence="19 20" key="1">
    <citation type="submission" date="2022-12" db="EMBL/GenBank/DDBJ databases">
        <title>Metagenome assembled genome from gulf of manar.</title>
        <authorList>
            <person name="Kohli P."/>
            <person name="Pk S."/>
            <person name="Venkata Ramana C."/>
            <person name="Sasikala C."/>
        </authorList>
    </citation>
    <scope>NUCLEOTIDE SEQUENCE [LARGE SCALE GENOMIC DNA]</scope>
    <source>
        <strain evidence="19">JB008</strain>
    </source>
</reference>
<dbReference type="SUPFAM" id="SSF55424">
    <property type="entry name" value="FAD/NAD-linked reductases, dimerisation (C-terminal) domain"/>
    <property type="match status" value="1"/>
</dbReference>
<evidence type="ECO:0000256" key="5">
    <source>
        <dbReference type="ARBA" id="ARBA00022490"/>
    </source>
</evidence>
<comment type="cofactor">
    <cofactor evidence="14 16">
        <name>FAD</name>
        <dbReference type="ChEBI" id="CHEBI:57692"/>
    </cofactor>
    <text evidence="14 16">Binds 1 FAD per subunit.</text>
</comment>
<dbReference type="InterPro" id="IPR001100">
    <property type="entry name" value="Pyr_nuc-diS_OxRdtase"/>
</dbReference>
<sequence length="478" mass="49346">MAENKYDVIVIGGGPAGYVAAIKAAQVGAKTACVEKDILGGTCLNRGCIPTKNFLKSADFIYELEEMASRGINLASTEVNVDMPTVVKAKNKVVKKLTGGVGSLLKANNVDVFYGTGVAKSATEVSVSGGKSGDAVLTAGSIILCGGSKAVKLPIPGVESEKVLTSDEILDIQEVPPALAIIGGGVIGVEMAMVFAAFGSRVTIVELEKRILPFMEKEASDLVLKSLKKKGVDVKTGIGLEKFEETKSGLKLVLANGESVEADKALLSIGRSADLSCVDGLNIETERGKIVVNDEMETSVKGVFAPGDVNGRKMLAHAAFKMGEAAAVNAAKHAGVNSKEVSEHAPVSVDLRYVPSVVYSVPEVGSVGLSEAEAAEQGAISVGSFPLAANGRALSAGAPDGFVKVIIDAKYGEILGVHIVGLGASEIINEAAALMSMEITAHEVAEIIHGHPTVSEAFMEAAADALGKCIHLPPKKKN</sequence>
<dbReference type="InterPro" id="IPR050151">
    <property type="entry name" value="Class-I_Pyr_Nuc-Dis_Oxidored"/>
</dbReference>
<evidence type="ECO:0000256" key="16">
    <source>
        <dbReference type="RuleBase" id="RU003692"/>
    </source>
</evidence>
<dbReference type="Pfam" id="PF07992">
    <property type="entry name" value="Pyr_redox_2"/>
    <property type="match status" value="1"/>
</dbReference>
<keyword evidence="6 16" id="KW-0285">Flavoprotein</keyword>
<dbReference type="AlphaFoldDB" id="A0AAJ1ICQ1"/>
<dbReference type="PRINTS" id="PR00368">
    <property type="entry name" value="FADPNR"/>
</dbReference>
<evidence type="ECO:0000256" key="2">
    <source>
        <dbReference type="ARBA" id="ARBA00007532"/>
    </source>
</evidence>
<dbReference type="InterPro" id="IPR036188">
    <property type="entry name" value="FAD/NAD-bd_sf"/>
</dbReference>
<evidence type="ECO:0000256" key="9">
    <source>
        <dbReference type="ARBA" id="ARBA00023027"/>
    </source>
</evidence>
<dbReference type="FunFam" id="3.30.390.30:FF:000001">
    <property type="entry name" value="Dihydrolipoyl dehydrogenase"/>
    <property type="match status" value="1"/>
</dbReference>
<dbReference type="Proteomes" id="UP001221217">
    <property type="component" value="Unassembled WGS sequence"/>
</dbReference>
<evidence type="ECO:0000313" key="20">
    <source>
        <dbReference type="Proteomes" id="UP001221217"/>
    </source>
</evidence>
<dbReference type="GO" id="GO:0004148">
    <property type="term" value="F:dihydrolipoyl dehydrogenase (NADH) activity"/>
    <property type="evidence" value="ECO:0007669"/>
    <property type="project" value="UniProtKB-EC"/>
</dbReference>
<comment type="miscellaneous">
    <text evidence="16">The active site is a redox-active disulfide bond.</text>
</comment>
<feature type="disulfide bond" description="Redox-active" evidence="15">
    <location>
        <begin position="43"/>
        <end position="48"/>
    </location>
</feature>
<dbReference type="InterPro" id="IPR016156">
    <property type="entry name" value="FAD/NAD-linked_Rdtase_dimer_sf"/>
</dbReference>
<feature type="binding site" evidence="14">
    <location>
        <begin position="183"/>
        <end position="190"/>
    </location>
    <ligand>
        <name>NAD(+)</name>
        <dbReference type="ChEBI" id="CHEBI:57540"/>
    </ligand>
</feature>
<dbReference type="InterPro" id="IPR023753">
    <property type="entry name" value="FAD/NAD-binding_dom"/>
</dbReference>
<evidence type="ECO:0000256" key="4">
    <source>
        <dbReference type="ARBA" id="ARBA00016961"/>
    </source>
</evidence>
<proteinExistence type="inferred from homology"/>
<keyword evidence="9 14" id="KW-0520">NAD</keyword>
<organism evidence="19 20">
    <name type="scientific">Candidatus Thalassospirochaeta sargassi</name>
    <dbReference type="NCBI Taxonomy" id="3119039"/>
    <lineage>
        <taxon>Bacteria</taxon>
        <taxon>Pseudomonadati</taxon>
        <taxon>Spirochaetota</taxon>
        <taxon>Spirochaetia</taxon>
        <taxon>Spirochaetales</taxon>
        <taxon>Spirochaetaceae</taxon>
        <taxon>Candidatus Thalassospirochaeta</taxon>
    </lineage>
</organism>
<keyword evidence="8 16" id="KW-0560">Oxidoreductase</keyword>
<evidence type="ECO:0000256" key="3">
    <source>
        <dbReference type="ARBA" id="ARBA00012608"/>
    </source>
</evidence>
<dbReference type="Gene3D" id="3.50.50.60">
    <property type="entry name" value="FAD/NAD(P)-binding domain"/>
    <property type="match status" value="2"/>
</dbReference>
<dbReference type="PRINTS" id="PR00411">
    <property type="entry name" value="PNDRDTASEI"/>
</dbReference>
<dbReference type="SUPFAM" id="SSF51905">
    <property type="entry name" value="FAD/NAD(P)-binding domain"/>
    <property type="match status" value="2"/>
</dbReference>
<dbReference type="NCBIfam" id="TIGR01350">
    <property type="entry name" value="lipoamide_DH"/>
    <property type="match status" value="1"/>
</dbReference>
<accession>A0AAJ1ICQ1</accession>
<feature type="binding site" evidence="14">
    <location>
        <position position="206"/>
    </location>
    <ligand>
        <name>NAD(+)</name>
        <dbReference type="ChEBI" id="CHEBI:57540"/>
    </ligand>
</feature>
<comment type="caution">
    <text evidence="19">The sequence shown here is derived from an EMBL/GenBank/DDBJ whole genome shotgun (WGS) entry which is preliminary data.</text>
</comment>
<keyword evidence="11 16" id="KW-0676">Redox-active center</keyword>
<evidence type="ECO:0000256" key="6">
    <source>
        <dbReference type="ARBA" id="ARBA00022630"/>
    </source>
</evidence>
<dbReference type="PIRSF" id="PIRSF000350">
    <property type="entry name" value="Mercury_reductase_MerA"/>
    <property type="match status" value="1"/>
</dbReference>
<evidence type="ECO:0000256" key="15">
    <source>
        <dbReference type="PIRSR" id="PIRSR000350-4"/>
    </source>
</evidence>
<protein>
    <recommendedName>
        <fullName evidence="4 16">Dihydrolipoyl dehydrogenase</fullName>
        <ecNumber evidence="3 16">1.8.1.4</ecNumber>
    </recommendedName>
</protein>
<evidence type="ECO:0000256" key="7">
    <source>
        <dbReference type="ARBA" id="ARBA00022827"/>
    </source>
</evidence>
<dbReference type="PANTHER" id="PTHR22912">
    <property type="entry name" value="DISULFIDE OXIDOREDUCTASE"/>
    <property type="match status" value="1"/>
</dbReference>
<dbReference type="EMBL" id="JAQQAL010000017">
    <property type="protein sequence ID" value="MDC7226799.1"/>
    <property type="molecule type" value="Genomic_DNA"/>
</dbReference>
<keyword evidence="7 14" id="KW-0274">FAD</keyword>
<evidence type="ECO:0000259" key="17">
    <source>
        <dbReference type="Pfam" id="PF02852"/>
    </source>
</evidence>
<dbReference type="GO" id="GO:0050660">
    <property type="term" value="F:flavin adenine dinucleotide binding"/>
    <property type="evidence" value="ECO:0007669"/>
    <property type="project" value="InterPro"/>
</dbReference>
<evidence type="ECO:0000313" key="19">
    <source>
        <dbReference type="EMBL" id="MDC7226799.1"/>
    </source>
</evidence>
<keyword evidence="5" id="KW-0963">Cytoplasm</keyword>
<gene>
    <name evidence="19" type="primary">lpdA</name>
    <name evidence="19" type="ORF">PQJ61_08535</name>
</gene>
<evidence type="ECO:0000256" key="13">
    <source>
        <dbReference type="PIRSR" id="PIRSR000350-2"/>
    </source>
</evidence>
<feature type="domain" description="FAD/NAD(P)-binding" evidence="18">
    <location>
        <begin position="6"/>
        <end position="323"/>
    </location>
</feature>
<dbReference type="GO" id="GO:0006103">
    <property type="term" value="P:2-oxoglutarate metabolic process"/>
    <property type="evidence" value="ECO:0007669"/>
    <property type="project" value="TreeGrafter"/>
</dbReference>
<evidence type="ECO:0000256" key="12">
    <source>
        <dbReference type="ARBA" id="ARBA00049187"/>
    </source>
</evidence>
<name>A0AAJ1ICQ1_9SPIO</name>
<feature type="active site" description="Proton acceptor" evidence="13">
    <location>
        <position position="451"/>
    </location>
</feature>
<evidence type="ECO:0000259" key="18">
    <source>
        <dbReference type="Pfam" id="PF07992"/>
    </source>
</evidence>
<feature type="binding site" evidence="14">
    <location>
        <position position="117"/>
    </location>
    <ligand>
        <name>FAD</name>
        <dbReference type="ChEBI" id="CHEBI:57692"/>
    </ligand>
</feature>